<comment type="caution">
    <text evidence="4">The sequence shown here is derived from an EMBL/GenBank/DDBJ whole genome shotgun (WGS) entry which is preliminary data.</text>
</comment>
<dbReference type="SMART" id="SM00322">
    <property type="entry name" value="KH"/>
    <property type="match status" value="1"/>
</dbReference>
<feature type="compositionally biased region" description="Pro residues" evidence="2">
    <location>
        <begin position="119"/>
        <end position="130"/>
    </location>
</feature>
<dbReference type="InterPro" id="IPR004088">
    <property type="entry name" value="KH_dom_type_1"/>
</dbReference>
<feature type="compositionally biased region" description="Polar residues" evidence="2">
    <location>
        <begin position="106"/>
        <end position="116"/>
    </location>
</feature>
<dbReference type="AlphaFoldDB" id="A0A812XGS8"/>
<accession>A0A812XGS8</accession>
<evidence type="ECO:0000256" key="1">
    <source>
        <dbReference type="PROSITE-ProRule" id="PRU00117"/>
    </source>
</evidence>
<dbReference type="InterPro" id="IPR036612">
    <property type="entry name" value="KH_dom_type_1_sf"/>
</dbReference>
<feature type="region of interest" description="Disordered" evidence="2">
    <location>
        <begin position="99"/>
        <end position="130"/>
    </location>
</feature>
<dbReference type="EMBL" id="CAJNIZ010045962">
    <property type="protein sequence ID" value="CAE7734930.1"/>
    <property type="molecule type" value="Genomic_DNA"/>
</dbReference>
<dbReference type="SUPFAM" id="SSF54791">
    <property type="entry name" value="Eukaryotic type KH-domain (KH-domain type I)"/>
    <property type="match status" value="1"/>
</dbReference>
<dbReference type="GO" id="GO:0003723">
    <property type="term" value="F:RNA binding"/>
    <property type="evidence" value="ECO:0007669"/>
    <property type="project" value="UniProtKB-UniRule"/>
</dbReference>
<evidence type="ECO:0000259" key="3">
    <source>
        <dbReference type="SMART" id="SM00322"/>
    </source>
</evidence>
<reference evidence="4" key="1">
    <citation type="submission" date="2021-02" db="EMBL/GenBank/DDBJ databases">
        <authorList>
            <person name="Dougan E. K."/>
            <person name="Rhodes N."/>
            <person name="Thang M."/>
            <person name="Chan C."/>
        </authorList>
    </citation>
    <scope>NUCLEOTIDE SEQUENCE</scope>
</reference>
<dbReference type="InterPro" id="IPR004087">
    <property type="entry name" value="KH_dom"/>
</dbReference>
<keyword evidence="1" id="KW-0694">RNA-binding</keyword>
<sequence length="130" mass="13994">MDAERHLAQKEGREVEDRVLAQVAMPFSSCGLVIGKSGSMQKEIAEKTGITVKITPKDKNVVPNERIASLHGPLVAVVAATLQVFRLIQSDPSLITAMETPAEGSSFGNFQQQTIEPWQPAPPPRHAAAP</sequence>
<dbReference type="Proteomes" id="UP000649617">
    <property type="component" value="Unassembled WGS sequence"/>
</dbReference>
<dbReference type="OrthoDB" id="441329at2759"/>
<dbReference type="PROSITE" id="PS50084">
    <property type="entry name" value="KH_TYPE_1"/>
    <property type="match status" value="1"/>
</dbReference>
<evidence type="ECO:0000256" key="2">
    <source>
        <dbReference type="SAM" id="MobiDB-lite"/>
    </source>
</evidence>
<keyword evidence="5" id="KW-1185">Reference proteome</keyword>
<evidence type="ECO:0000313" key="5">
    <source>
        <dbReference type="Proteomes" id="UP000649617"/>
    </source>
</evidence>
<organism evidence="4 5">
    <name type="scientific">Symbiodinium pilosum</name>
    <name type="common">Dinoflagellate</name>
    <dbReference type="NCBI Taxonomy" id="2952"/>
    <lineage>
        <taxon>Eukaryota</taxon>
        <taxon>Sar</taxon>
        <taxon>Alveolata</taxon>
        <taxon>Dinophyceae</taxon>
        <taxon>Suessiales</taxon>
        <taxon>Symbiodiniaceae</taxon>
        <taxon>Symbiodinium</taxon>
    </lineage>
</organism>
<dbReference type="Gene3D" id="3.30.1370.10">
    <property type="entry name" value="K Homology domain, type 1"/>
    <property type="match status" value="1"/>
</dbReference>
<dbReference type="Pfam" id="PF00013">
    <property type="entry name" value="KH_1"/>
    <property type="match status" value="1"/>
</dbReference>
<proteinExistence type="predicted"/>
<feature type="non-terminal residue" evidence="4">
    <location>
        <position position="1"/>
    </location>
</feature>
<protein>
    <submittedName>
        <fullName evidence="4">LOC103489424 protein</fullName>
    </submittedName>
</protein>
<name>A0A812XGS8_SYMPI</name>
<feature type="domain" description="K Homology" evidence="3">
    <location>
        <begin position="17"/>
        <end position="89"/>
    </location>
</feature>
<gene>
    <name evidence="4" type="primary">LOC103489424</name>
    <name evidence="4" type="ORF">SPIL2461_LOCUS21120</name>
</gene>
<evidence type="ECO:0000313" key="4">
    <source>
        <dbReference type="EMBL" id="CAE7734930.1"/>
    </source>
</evidence>